<keyword evidence="3" id="KW-1185">Reference proteome</keyword>
<sequence>MGWTCHYTPPRDERAEIEKLVTFENEDRAMRPVFTTRKGSVWYLAVEVTPKPDSPDSYGYETDALGRYVFAAVILTSRNNGEWCYKDMEESMGPCEAQAPQKLLDMLSPTTKEYALSWRERCKSTAALAGRKITHGDTIQLAEPLTFSDGIERDTFTVKKERFAGYRRATTYFLCQKTGAQVRISKFMQRAWVKVEQPL</sequence>
<feature type="domain" description="DUF6927" evidence="1">
    <location>
        <begin position="109"/>
        <end position="187"/>
    </location>
</feature>
<evidence type="ECO:0000313" key="3">
    <source>
        <dbReference type="Proteomes" id="UP000198599"/>
    </source>
</evidence>
<dbReference type="RefSeq" id="WP_092841518.1">
    <property type="nucleotide sequence ID" value="NZ_FOVP01000021.1"/>
</dbReference>
<evidence type="ECO:0000313" key="2">
    <source>
        <dbReference type="EMBL" id="SFO26340.1"/>
    </source>
</evidence>
<gene>
    <name evidence="2" type="ORF">SAMN04487859_12160</name>
</gene>
<dbReference type="OrthoDB" id="6874909at2"/>
<dbReference type="AlphaFoldDB" id="A0A1I5FRE8"/>
<reference evidence="3" key="1">
    <citation type="submission" date="2016-10" db="EMBL/GenBank/DDBJ databases">
        <authorList>
            <person name="Varghese N."/>
            <person name="Submissions S."/>
        </authorList>
    </citation>
    <scope>NUCLEOTIDE SEQUENCE [LARGE SCALE GENOMIC DNA]</scope>
    <source>
        <strain evidence="3">DSM 28463</strain>
    </source>
</reference>
<dbReference type="Pfam" id="PF21992">
    <property type="entry name" value="DUF6927"/>
    <property type="match status" value="1"/>
</dbReference>
<protein>
    <recommendedName>
        <fullName evidence="1">DUF6927 domain-containing protein</fullName>
    </recommendedName>
</protein>
<evidence type="ECO:0000259" key="1">
    <source>
        <dbReference type="Pfam" id="PF21992"/>
    </source>
</evidence>
<name>A0A1I5FRE8_9RHOB</name>
<proteinExistence type="predicted"/>
<dbReference type="InterPro" id="IPR053845">
    <property type="entry name" value="DUF6927"/>
</dbReference>
<accession>A0A1I5FRE8</accession>
<dbReference type="Proteomes" id="UP000198599">
    <property type="component" value="Unassembled WGS sequence"/>
</dbReference>
<dbReference type="STRING" id="1005928.SAMN04487859_12160"/>
<organism evidence="2 3">
    <name type="scientific">Roseovarius lutimaris</name>
    <dbReference type="NCBI Taxonomy" id="1005928"/>
    <lineage>
        <taxon>Bacteria</taxon>
        <taxon>Pseudomonadati</taxon>
        <taxon>Pseudomonadota</taxon>
        <taxon>Alphaproteobacteria</taxon>
        <taxon>Rhodobacterales</taxon>
        <taxon>Roseobacteraceae</taxon>
        <taxon>Roseovarius</taxon>
    </lineage>
</organism>
<dbReference type="EMBL" id="FOVP01000021">
    <property type="protein sequence ID" value="SFO26340.1"/>
    <property type="molecule type" value="Genomic_DNA"/>
</dbReference>